<reference evidence="6" key="1">
    <citation type="submission" date="2023-03" db="EMBL/GenBank/DDBJ databases">
        <authorList>
            <person name="Steffen K."/>
            <person name="Cardenas P."/>
        </authorList>
    </citation>
    <scope>NUCLEOTIDE SEQUENCE</scope>
</reference>
<dbReference type="InterPro" id="IPR029063">
    <property type="entry name" value="SAM-dependent_MTases_sf"/>
</dbReference>
<evidence type="ECO:0000256" key="2">
    <source>
        <dbReference type="ARBA" id="ARBA00022573"/>
    </source>
</evidence>
<proteinExistence type="predicted"/>
<dbReference type="PANTHER" id="PTHR43182:SF1">
    <property type="entry name" value="COBALT-PRECORRIN-7 C(5)-METHYLTRANSFERASE"/>
    <property type="match status" value="1"/>
</dbReference>
<dbReference type="InterPro" id="IPR014008">
    <property type="entry name" value="Cbl_synth_MTase_CbiT"/>
</dbReference>
<name>A0AA35U0P8_GEOBA</name>
<evidence type="ECO:0000313" key="6">
    <source>
        <dbReference type="EMBL" id="CAI8057091.1"/>
    </source>
</evidence>
<evidence type="ECO:0000256" key="3">
    <source>
        <dbReference type="ARBA" id="ARBA00022603"/>
    </source>
</evidence>
<dbReference type="SUPFAM" id="SSF53335">
    <property type="entry name" value="S-adenosyl-L-methionine-dependent methyltransferases"/>
    <property type="match status" value="1"/>
</dbReference>
<dbReference type="CDD" id="cd02440">
    <property type="entry name" value="AdoMet_MTases"/>
    <property type="match status" value="1"/>
</dbReference>
<comment type="pathway">
    <text evidence="1">Cofactor biosynthesis; adenosylcobalamin biosynthesis.</text>
</comment>
<dbReference type="Pfam" id="PF01135">
    <property type="entry name" value="PCMT"/>
    <property type="match status" value="1"/>
</dbReference>
<dbReference type="Gene3D" id="3.40.50.150">
    <property type="entry name" value="Vaccinia Virus protein VP39"/>
    <property type="match status" value="1"/>
</dbReference>
<gene>
    <name evidence="6" type="ORF">GBAR_LOCUS31102</name>
</gene>
<keyword evidence="2" id="KW-0169">Cobalamin biosynthesis</keyword>
<evidence type="ECO:0000256" key="1">
    <source>
        <dbReference type="ARBA" id="ARBA00004953"/>
    </source>
</evidence>
<keyword evidence="7" id="KW-1185">Reference proteome</keyword>
<keyword evidence="5" id="KW-0949">S-adenosyl-L-methionine</keyword>
<dbReference type="AlphaFoldDB" id="A0AA35U0P8"/>
<keyword evidence="3" id="KW-0489">Methyltransferase</keyword>
<dbReference type="EMBL" id="CASHTH010004421">
    <property type="protein sequence ID" value="CAI8057091.1"/>
    <property type="molecule type" value="Genomic_DNA"/>
</dbReference>
<evidence type="ECO:0000256" key="5">
    <source>
        <dbReference type="ARBA" id="ARBA00022691"/>
    </source>
</evidence>
<evidence type="ECO:0000313" key="7">
    <source>
        <dbReference type="Proteomes" id="UP001174909"/>
    </source>
</evidence>
<protein>
    <submittedName>
        <fullName evidence="6">Probable cobalt-precorrin-6B C(15)-methyltransferase (Decarboxylating)</fullName>
    </submittedName>
</protein>
<dbReference type="GO" id="GO:0008276">
    <property type="term" value="F:protein methyltransferase activity"/>
    <property type="evidence" value="ECO:0007669"/>
    <property type="project" value="InterPro"/>
</dbReference>
<evidence type="ECO:0000256" key="4">
    <source>
        <dbReference type="ARBA" id="ARBA00022679"/>
    </source>
</evidence>
<dbReference type="Proteomes" id="UP001174909">
    <property type="component" value="Unassembled WGS sequence"/>
</dbReference>
<sequence length="160" mass="16876">MGLRIGSIVWDIGAGTGSVAIEAARIASQGRVYAVDRDDANSHLLEQNVKKYGDGRVSVIIGEAPGVLANLPDPDAAFIGGGGRALPEILVAVVPRLRPAGRVVANFAAIERANFAYKSLRDAGMSPELTMVTAARGRELPDGALRLESMNPVFVVWGQR</sequence>
<dbReference type="GO" id="GO:0032259">
    <property type="term" value="P:methylation"/>
    <property type="evidence" value="ECO:0007669"/>
    <property type="project" value="UniProtKB-KW"/>
</dbReference>
<dbReference type="NCBIfam" id="TIGR02469">
    <property type="entry name" value="CbiT"/>
    <property type="match status" value="1"/>
</dbReference>
<accession>A0AA35U0P8</accession>
<keyword evidence="4" id="KW-0808">Transferase</keyword>
<comment type="caution">
    <text evidence="6">The sequence shown here is derived from an EMBL/GenBank/DDBJ whole genome shotgun (WGS) entry which is preliminary data.</text>
</comment>
<dbReference type="InterPro" id="IPR050714">
    <property type="entry name" value="Cobalamin_biosynth_MTase"/>
</dbReference>
<dbReference type="PANTHER" id="PTHR43182">
    <property type="entry name" value="COBALT-PRECORRIN-6B C(15)-METHYLTRANSFERASE (DECARBOXYLATING)"/>
    <property type="match status" value="1"/>
</dbReference>
<organism evidence="6 7">
    <name type="scientific">Geodia barretti</name>
    <name type="common">Barrett's horny sponge</name>
    <dbReference type="NCBI Taxonomy" id="519541"/>
    <lineage>
        <taxon>Eukaryota</taxon>
        <taxon>Metazoa</taxon>
        <taxon>Porifera</taxon>
        <taxon>Demospongiae</taxon>
        <taxon>Heteroscleromorpha</taxon>
        <taxon>Tetractinellida</taxon>
        <taxon>Astrophorina</taxon>
        <taxon>Geodiidae</taxon>
        <taxon>Geodia</taxon>
    </lineage>
</organism>